<comment type="catalytic activity">
    <reaction evidence="6">
        <text>4 Fe(II)-[cytochrome c] + O2 + 8 H(+)(in) = 4 Fe(III)-[cytochrome c] + 2 H2O + 4 H(+)(out)</text>
        <dbReference type="Rhea" id="RHEA:11436"/>
        <dbReference type="Rhea" id="RHEA-COMP:10350"/>
        <dbReference type="Rhea" id="RHEA-COMP:14399"/>
        <dbReference type="ChEBI" id="CHEBI:15377"/>
        <dbReference type="ChEBI" id="CHEBI:15378"/>
        <dbReference type="ChEBI" id="CHEBI:15379"/>
        <dbReference type="ChEBI" id="CHEBI:29033"/>
        <dbReference type="ChEBI" id="CHEBI:29034"/>
        <dbReference type="EC" id="7.1.1.9"/>
    </reaction>
</comment>
<feature type="transmembrane region" description="Helical" evidence="7">
    <location>
        <begin position="9"/>
        <end position="31"/>
    </location>
</feature>
<evidence type="ECO:0000259" key="8">
    <source>
        <dbReference type="PROSITE" id="PS50857"/>
    </source>
</evidence>
<dbReference type="OrthoDB" id="9773456at2"/>
<evidence type="ECO:0000256" key="5">
    <source>
        <dbReference type="ARBA" id="ARBA00031399"/>
    </source>
</evidence>
<proteinExistence type="predicted"/>
<dbReference type="SUPFAM" id="SSF49503">
    <property type="entry name" value="Cupredoxins"/>
    <property type="match status" value="1"/>
</dbReference>
<dbReference type="PROSITE" id="PS50857">
    <property type="entry name" value="COX2_CUA"/>
    <property type="match status" value="1"/>
</dbReference>
<feature type="domain" description="Cytochrome oxidase subunit II copper A binding" evidence="8">
    <location>
        <begin position="63"/>
        <end position="157"/>
    </location>
</feature>
<dbReference type="GO" id="GO:0005507">
    <property type="term" value="F:copper ion binding"/>
    <property type="evidence" value="ECO:0007669"/>
    <property type="project" value="InterPro"/>
</dbReference>
<dbReference type="InterPro" id="IPR034214">
    <property type="entry name" value="Ba3_CcO_II_C"/>
</dbReference>
<dbReference type="Proteomes" id="UP000316330">
    <property type="component" value="Unassembled WGS sequence"/>
</dbReference>
<name>A0A559JDN5_9BACL</name>
<comment type="function">
    <text evidence="4">Subunits I and II form the functional core of the enzyme complex. Electrons originating in cytochrome c are transferred via heme a and Cu(A) to the binuclear center formed by heme a3 and Cu(B).</text>
</comment>
<evidence type="ECO:0000256" key="7">
    <source>
        <dbReference type="SAM" id="Phobius"/>
    </source>
</evidence>
<dbReference type="InterPro" id="IPR008972">
    <property type="entry name" value="Cupredoxin"/>
</dbReference>
<evidence type="ECO:0000256" key="2">
    <source>
        <dbReference type="ARBA" id="ARBA00022723"/>
    </source>
</evidence>
<dbReference type="RefSeq" id="WP_144704557.1">
    <property type="nucleotide sequence ID" value="NZ_VNJJ01000010.1"/>
</dbReference>
<dbReference type="PROSITE" id="PS00078">
    <property type="entry name" value="COX2"/>
    <property type="match status" value="1"/>
</dbReference>
<dbReference type="Pfam" id="PF00116">
    <property type="entry name" value="COX2"/>
    <property type="match status" value="1"/>
</dbReference>
<dbReference type="Gene3D" id="2.60.40.420">
    <property type="entry name" value="Cupredoxins - blue copper proteins"/>
    <property type="match status" value="1"/>
</dbReference>
<evidence type="ECO:0000256" key="4">
    <source>
        <dbReference type="ARBA" id="ARBA00024688"/>
    </source>
</evidence>
<dbReference type="PANTHER" id="PTHR42838:SF2">
    <property type="entry name" value="NITROUS-OXIDE REDUCTASE"/>
    <property type="match status" value="1"/>
</dbReference>
<keyword evidence="7" id="KW-1133">Transmembrane helix</keyword>
<organism evidence="9 10">
    <name type="scientific">Cohnella terricola</name>
    <dbReference type="NCBI Taxonomy" id="1289167"/>
    <lineage>
        <taxon>Bacteria</taxon>
        <taxon>Bacillati</taxon>
        <taxon>Bacillota</taxon>
        <taxon>Bacilli</taxon>
        <taxon>Bacillales</taxon>
        <taxon>Paenibacillaceae</taxon>
        <taxon>Cohnella</taxon>
    </lineage>
</organism>
<dbReference type="InterPro" id="IPR001505">
    <property type="entry name" value="Copper_CuA"/>
</dbReference>
<keyword evidence="3" id="KW-0186">Copper</keyword>
<keyword evidence="10" id="KW-1185">Reference proteome</keyword>
<dbReference type="EMBL" id="VNJJ01000010">
    <property type="protein sequence ID" value="TVX97983.1"/>
    <property type="molecule type" value="Genomic_DNA"/>
</dbReference>
<evidence type="ECO:0000256" key="1">
    <source>
        <dbReference type="ARBA" id="ARBA00004196"/>
    </source>
</evidence>
<protein>
    <recommendedName>
        <fullName evidence="5">Cytochrome aa3 subunit 2</fullName>
    </recommendedName>
</protein>
<dbReference type="PANTHER" id="PTHR42838">
    <property type="entry name" value="CYTOCHROME C OXIDASE SUBUNIT II"/>
    <property type="match status" value="1"/>
</dbReference>
<dbReference type="CDD" id="cd13913">
    <property type="entry name" value="ba3_CcO_II_C"/>
    <property type="match status" value="1"/>
</dbReference>
<dbReference type="InterPro" id="IPR002429">
    <property type="entry name" value="CcO_II-like_C"/>
</dbReference>
<evidence type="ECO:0000256" key="6">
    <source>
        <dbReference type="ARBA" id="ARBA00047816"/>
    </source>
</evidence>
<evidence type="ECO:0000313" key="10">
    <source>
        <dbReference type="Proteomes" id="UP000316330"/>
    </source>
</evidence>
<sequence length="157" mass="17402">MHMHRLEKAWLTIGVSMLAVFLLVLGVMTFGRGIAPPNEHIHHIDPTKVSETPPFDKPQLTKIGDNLYKAVMVAYAFGYDPQEQMEIPAGATVHFEITSSDVVHGFEIPGTNVNVMVTPGEVSHVSHTFDKPGEYLILCNEYCGIAHEMMKTTLVVK</sequence>
<evidence type="ECO:0000256" key="3">
    <source>
        <dbReference type="ARBA" id="ARBA00023008"/>
    </source>
</evidence>
<dbReference type="AlphaFoldDB" id="A0A559JDN5"/>
<dbReference type="GO" id="GO:0016020">
    <property type="term" value="C:membrane"/>
    <property type="evidence" value="ECO:0007669"/>
    <property type="project" value="InterPro"/>
</dbReference>
<comment type="subcellular location">
    <subcellularLocation>
        <location evidence="1">Cell envelope</location>
    </subcellularLocation>
</comment>
<dbReference type="GO" id="GO:0030313">
    <property type="term" value="C:cell envelope"/>
    <property type="evidence" value="ECO:0007669"/>
    <property type="project" value="UniProtKB-SubCell"/>
</dbReference>
<accession>A0A559JDN5</accession>
<keyword evidence="7" id="KW-0812">Transmembrane</keyword>
<gene>
    <name evidence="9" type="ORF">FPZ45_17210</name>
</gene>
<dbReference type="GO" id="GO:0004129">
    <property type="term" value="F:cytochrome-c oxidase activity"/>
    <property type="evidence" value="ECO:0007669"/>
    <property type="project" value="UniProtKB-EC"/>
</dbReference>
<keyword evidence="2" id="KW-0479">Metal-binding</keyword>
<dbReference type="InterPro" id="IPR051403">
    <property type="entry name" value="NosZ/Cyto_c_oxidase_sub2"/>
</dbReference>
<reference evidence="9 10" key="1">
    <citation type="submission" date="2019-07" db="EMBL/GenBank/DDBJ databases">
        <authorList>
            <person name="Kim J."/>
        </authorList>
    </citation>
    <scope>NUCLEOTIDE SEQUENCE [LARGE SCALE GENOMIC DNA]</scope>
    <source>
        <strain evidence="9 10">G13</strain>
    </source>
</reference>
<evidence type="ECO:0000313" key="9">
    <source>
        <dbReference type="EMBL" id="TVX97983.1"/>
    </source>
</evidence>
<comment type="caution">
    <text evidence="9">The sequence shown here is derived from an EMBL/GenBank/DDBJ whole genome shotgun (WGS) entry which is preliminary data.</text>
</comment>
<keyword evidence="7" id="KW-0472">Membrane</keyword>